<dbReference type="InterPro" id="IPR029063">
    <property type="entry name" value="SAM-dependent_MTases_sf"/>
</dbReference>
<gene>
    <name evidence="1" type="ORF">PSU4_25450</name>
</gene>
<dbReference type="Pfam" id="PF13489">
    <property type="entry name" value="Methyltransf_23"/>
    <property type="match status" value="1"/>
</dbReference>
<comment type="caution">
    <text evidence="1">The sequence shown here is derived from an EMBL/GenBank/DDBJ whole genome shotgun (WGS) entry which is preliminary data.</text>
</comment>
<dbReference type="OrthoDB" id="5419754at2"/>
<keyword evidence="2" id="KW-1185">Reference proteome</keyword>
<dbReference type="EMBL" id="BJVJ01000021">
    <property type="protein sequence ID" value="GEL23591.1"/>
    <property type="molecule type" value="Genomic_DNA"/>
</dbReference>
<sequence>MLTSSTTRSRPLLKALRHKLWDAVHEPDTPGESGVHIDPLDRPPVDMSTRSTWHREAFASPEMAAFRRGLTLGDADVRTSILDDLATWYDTTPDEARRRALHWEEISVQEWADANGDDGDDGRVEFYRTQISWAYDLMWWAYLQSEGHGDPSNVVALRFLQQWAPGRRHLDFGSGVGVTSQVFLETGWTSTMADLSSTLLDFACFRLERRGQSATTIDLLDHGLPAGAYDAVTAIDTLAHVPDVHDAARTLHIALGRDGVLVANIDVRSAAPETVWHLQDDEKRATYDVLRAGFVHIGSLGYGLQAYRKVRASGLRFRARTLAQWVVMASPMRRVAARASRRVLRRLWSVRERLR</sequence>
<organism evidence="1 2">
    <name type="scientific">Pseudonocardia sulfidoxydans NBRC 16205</name>
    <dbReference type="NCBI Taxonomy" id="1223511"/>
    <lineage>
        <taxon>Bacteria</taxon>
        <taxon>Bacillati</taxon>
        <taxon>Actinomycetota</taxon>
        <taxon>Actinomycetes</taxon>
        <taxon>Pseudonocardiales</taxon>
        <taxon>Pseudonocardiaceae</taxon>
        <taxon>Pseudonocardia</taxon>
    </lineage>
</organism>
<dbReference type="SUPFAM" id="SSF53335">
    <property type="entry name" value="S-adenosyl-L-methionine-dependent methyltransferases"/>
    <property type="match status" value="1"/>
</dbReference>
<proteinExistence type="predicted"/>
<reference evidence="1 2" key="1">
    <citation type="submission" date="2019-07" db="EMBL/GenBank/DDBJ databases">
        <title>Whole genome shotgun sequence of Pseudonocardia sulfidoxydans NBRC 16205.</title>
        <authorList>
            <person name="Hosoyama A."/>
            <person name="Uohara A."/>
            <person name="Ohji S."/>
            <person name="Ichikawa N."/>
        </authorList>
    </citation>
    <scope>NUCLEOTIDE SEQUENCE [LARGE SCALE GENOMIC DNA]</scope>
    <source>
        <strain evidence="1 2">NBRC 16205</strain>
    </source>
</reference>
<dbReference type="CDD" id="cd02440">
    <property type="entry name" value="AdoMet_MTases"/>
    <property type="match status" value="1"/>
</dbReference>
<accession>A0A511DFN1</accession>
<dbReference type="Gene3D" id="3.40.50.150">
    <property type="entry name" value="Vaccinia Virus protein VP39"/>
    <property type="match status" value="1"/>
</dbReference>
<dbReference type="Proteomes" id="UP000321685">
    <property type="component" value="Unassembled WGS sequence"/>
</dbReference>
<name>A0A511DFN1_9PSEU</name>
<protein>
    <submittedName>
        <fullName evidence="1">Uncharacterized protein</fullName>
    </submittedName>
</protein>
<evidence type="ECO:0000313" key="2">
    <source>
        <dbReference type="Proteomes" id="UP000321685"/>
    </source>
</evidence>
<evidence type="ECO:0000313" key="1">
    <source>
        <dbReference type="EMBL" id="GEL23591.1"/>
    </source>
</evidence>
<dbReference type="RefSeq" id="WP_147106966.1">
    <property type="nucleotide sequence ID" value="NZ_BJVJ01000021.1"/>
</dbReference>
<dbReference type="AlphaFoldDB" id="A0A511DFN1"/>